<keyword evidence="1" id="KW-0472">Membrane</keyword>
<reference evidence="2" key="2">
    <citation type="journal article" date="2015" name="Fish Shellfish Immunol.">
        <title>Early steps in the European eel (Anguilla anguilla)-Vibrio vulnificus interaction in the gills: Role of the RtxA13 toxin.</title>
        <authorList>
            <person name="Callol A."/>
            <person name="Pajuelo D."/>
            <person name="Ebbesson L."/>
            <person name="Teles M."/>
            <person name="MacKenzie S."/>
            <person name="Amaro C."/>
        </authorList>
    </citation>
    <scope>NUCLEOTIDE SEQUENCE</scope>
</reference>
<keyword evidence="1" id="KW-0812">Transmembrane</keyword>
<proteinExistence type="predicted"/>
<organism evidence="2">
    <name type="scientific">Anguilla anguilla</name>
    <name type="common">European freshwater eel</name>
    <name type="synonym">Muraena anguilla</name>
    <dbReference type="NCBI Taxonomy" id="7936"/>
    <lineage>
        <taxon>Eukaryota</taxon>
        <taxon>Metazoa</taxon>
        <taxon>Chordata</taxon>
        <taxon>Craniata</taxon>
        <taxon>Vertebrata</taxon>
        <taxon>Euteleostomi</taxon>
        <taxon>Actinopterygii</taxon>
        <taxon>Neopterygii</taxon>
        <taxon>Teleostei</taxon>
        <taxon>Anguilliformes</taxon>
        <taxon>Anguillidae</taxon>
        <taxon>Anguilla</taxon>
    </lineage>
</organism>
<dbReference type="EMBL" id="GBXM01019478">
    <property type="protein sequence ID" value="JAH89099.1"/>
    <property type="molecule type" value="Transcribed_RNA"/>
</dbReference>
<sequence length="66" mass="8258">MTKFNRYKNRQVFRIHFIMHIRFSLLFSYMLYRICTCDLLIKFIKIYGQFHFSLKEENCIITNLQK</sequence>
<evidence type="ECO:0000313" key="2">
    <source>
        <dbReference type="EMBL" id="JAH89099.1"/>
    </source>
</evidence>
<reference evidence="2" key="1">
    <citation type="submission" date="2014-11" db="EMBL/GenBank/DDBJ databases">
        <authorList>
            <person name="Amaro Gonzalez C."/>
        </authorList>
    </citation>
    <scope>NUCLEOTIDE SEQUENCE</scope>
</reference>
<protein>
    <submittedName>
        <fullName evidence="2">Uncharacterized protein</fullName>
    </submittedName>
</protein>
<dbReference type="AlphaFoldDB" id="A0A0E9WFC4"/>
<accession>A0A0E9WFC4</accession>
<evidence type="ECO:0000256" key="1">
    <source>
        <dbReference type="SAM" id="Phobius"/>
    </source>
</evidence>
<name>A0A0E9WFC4_ANGAN</name>
<keyword evidence="1" id="KW-1133">Transmembrane helix</keyword>
<feature type="transmembrane region" description="Helical" evidence="1">
    <location>
        <begin position="12"/>
        <end position="32"/>
    </location>
</feature>